<dbReference type="AlphaFoldDB" id="A0A2U3THN1"/>
<accession>A0A2U3THN1</accession>
<dbReference type="PANTHER" id="PTHR10827:SF98">
    <property type="entry name" value="45 KDA CALCIUM-BINDING PROTEIN"/>
    <property type="match status" value="1"/>
</dbReference>
<dbReference type="SMART" id="SM00054">
    <property type="entry name" value="EFh"/>
    <property type="match status" value="2"/>
</dbReference>
<reference evidence="5 6" key="1">
    <citation type="submission" date="2018-04" db="EMBL/GenBank/DDBJ databases">
        <title>Denitrifier Microvirgula.</title>
        <authorList>
            <person name="Anderson E."/>
            <person name="Jang J."/>
            <person name="Ishii S."/>
        </authorList>
    </citation>
    <scope>NUCLEOTIDE SEQUENCE [LARGE SCALE GENOMIC DNA]</scope>
    <source>
        <strain evidence="5 6">BE2.4</strain>
    </source>
</reference>
<evidence type="ECO:0000259" key="4">
    <source>
        <dbReference type="PROSITE" id="PS50222"/>
    </source>
</evidence>
<dbReference type="Pfam" id="PF13202">
    <property type="entry name" value="EF-hand_5"/>
    <property type="match status" value="2"/>
</dbReference>
<name>A0A2U3THN1_9NEIS</name>
<dbReference type="PANTHER" id="PTHR10827">
    <property type="entry name" value="RETICULOCALBIN"/>
    <property type="match status" value="1"/>
</dbReference>
<feature type="domain" description="EF-hand" evidence="4">
    <location>
        <begin position="122"/>
        <end position="157"/>
    </location>
</feature>
<keyword evidence="3" id="KW-0812">Transmembrane</keyword>
<organism evidence="5 6">
    <name type="scientific">Microvirgula aerodenitrificans</name>
    <dbReference type="NCBI Taxonomy" id="57480"/>
    <lineage>
        <taxon>Bacteria</taxon>
        <taxon>Pseudomonadati</taxon>
        <taxon>Pseudomonadota</taxon>
        <taxon>Betaproteobacteria</taxon>
        <taxon>Neisseriales</taxon>
        <taxon>Aquaspirillaceae</taxon>
        <taxon>Microvirgula</taxon>
    </lineage>
</organism>
<proteinExistence type="predicted"/>
<dbReference type="GO" id="GO:0005509">
    <property type="term" value="F:calcium ion binding"/>
    <property type="evidence" value="ECO:0007669"/>
    <property type="project" value="InterPro"/>
</dbReference>
<feature type="transmembrane region" description="Helical" evidence="3">
    <location>
        <begin position="12"/>
        <end position="35"/>
    </location>
</feature>
<evidence type="ECO:0000256" key="1">
    <source>
        <dbReference type="ARBA" id="ARBA00022723"/>
    </source>
</evidence>
<dbReference type="Proteomes" id="UP000244173">
    <property type="component" value="Chromosome"/>
</dbReference>
<dbReference type="InterPro" id="IPR002048">
    <property type="entry name" value="EF_hand_dom"/>
</dbReference>
<feature type="transmembrane region" description="Helical" evidence="3">
    <location>
        <begin position="55"/>
        <end position="75"/>
    </location>
</feature>
<dbReference type="Pfam" id="PF13499">
    <property type="entry name" value="EF-hand_7"/>
    <property type="match status" value="1"/>
</dbReference>
<keyword evidence="2" id="KW-0677">Repeat</keyword>
<dbReference type="Gene3D" id="1.10.238.10">
    <property type="entry name" value="EF-hand"/>
    <property type="match status" value="3"/>
</dbReference>
<dbReference type="KEGG" id="maer:DAI18_01890"/>
<keyword evidence="3" id="KW-0472">Membrane</keyword>
<evidence type="ECO:0000313" key="5">
    <source>
        <dbReference type="EMBL" id="AVY92930.1"/>
    </source>
</evidence>
<dbReference type="SUPFAM" id="SSF47473">
    <property type="entry name" value="EF-hand"/>
    <property type="match status" value="1"/>
</dbReference>
<dbReference type="InterPro" id="IPR011992">
    <property type="entry name" value="EF-hand-dom_pair"/>
</dbReference>
<dbReference type="PROSITE" id="PS50222">
    <property type="entry name" value="EF_HAND_2"/>
    <property type="match status" value="2"/>
</dbReference>
<gene>
    <name evidence="5" type="ORF">DAI18_01890</name>
</gene>
<dbReference type="EMBL" id="CP028519">
    <property type="protein sequence ID" value="AVY92930.1"/>
    <property type="molecule type" value="Genomic_DNA"/>
</dbReference>
<evidence type="ECO:0000313" key="6">
    <source>
        <dbReference type="Proteomes" id="UP000244173"/>
    </source>
</evidence>
<dbReference type="InterPro" id="IPR018247">
    <property type="entry name" value="EF_Hand_1_Ca_BS"/>
</dbReference>
<evidence type="ECO:0000256" key="2">
    <source>
        <dbReference type="ARBA" id="ARBA00022737"/>
    </source>
</evidence>
<dbReference type="STRING" id="1122240.GCA_000620105_01041"/>
<evidence type="ECO:0000256" key="3">
    <source>
        <dbReference type="SAM" id="Phobius"/>
    </source>
</evidence>
<keyword evidence="1" id="KW-0479">Metal-binding</keyword>
<keyword evidence="3" id="KW-1133">Transmembrane helix</keyword>
<dbReference type="PROSITE" id="PS00018">
    <property type="entry name" value="EF_HAND_1"/>
    <property type="match status" value="2"/>
</dbReference>
<sequence>MSPRPPPSACSSACASAADCFSAHSLLIFLIFAPYRMGNLVPSPKQGESDMKRHLLVTALAAAVLSTAAFAAAPADNGDMMMPRHGRHHDMDKKDFERMRADFLARVDTNKDGKISRSEAEANAPHLAVLFDAIDTNKDGQLTQEELDTFHKKMQEARDSERKHFLDARFTRLDTNKDGFISKAEARGDRFLERRFDQIDTNKDGKISKAEFAIAADGFGRQGGLRHGGPGFGPGF</sequence>
<keyword evidence="6" id="KW-1185">Reference proteome</keyword>
<protein>
    <recommendedName>
        <fullName evidence="4">EF-hand domain-containing protein</fullName>
    </recommendedName>
</protein>
<feature type="domain" description="EF-hand" evidence="4">
    <location>
        <begin position="187"/>
        <end position="222"/>
    </location>
</feature>